<dbReference type="Proteomes" id="UP001056708">
    <property type="component" value="Chromosome"/>
</dbReference>
<proteinExistence type="predicted"/>
<dbReference type="PANTHER" id="PTHR37468">
    <property type="entry name" value="SULFATE TRANSPORTER CYSZ"/>
    <property type="match status" value="1"/>
</dbReference>
<comment type="subcellular location">
    <subcellularLocation>
        <location evidence="1">Membrane</location>
        <topology evidence="1">Multi-pass membrane protein</topology>
    </subcellularLocation>
</comment>
<dbReference type="InterPro" id="IPR059112">
    <property type="entry name" value="CysZ/EI24"/>
</dbReference>
<accession>A0ABY5ALF8</accession>
<keyword evidence="6 10" id="KW-0812">Transmembrane</keyword>
<evidence type="ECO:0000256" key="2">
    <source>
        <dbReference type="ARBA" id="ARBA00022448"/>
    </source>
</evidence>
<protein>
    <submittedName>
        <fullName evidence="11">EI24 domain-containing protein</fullName>
    </submittedName>
</protein>
<keyword evidence="7 10" id="KW-1133">Transmembrane helix</keyword>
<feature type="transmembrane region" description="Helical" evidence="10">
    <location>
        <begin position="256"/>
        <end position="274"/>
    </location>
</feature>
<evidence type="ECO:0000256" key="10">
    <source>
        <dbReference type="SAM" id="Phobius"/>
    </source>
</evidence>
<evidence type="ECO:0000256" key="4">
    <source>
        <dbReference type="ARBA" id="ARBA00022519"/>
    </source>
</evidence>
<evidence type="ECO:0000313" key="12">
    <source>
        <dbReference type="Proteomes" id="UP001056708"/>
    </source>
</evidence>
<keyword evidence="9 10" id="KW-0472">Membrane</keyword>
<evidence type="ECO:0000313" key="11">
    <source>
        <dbReference type="EMBL" id="USR90043.1"/>
    </source>
</evidence>
<organism evidence="11 12">
    <name type="scientific">Phormidium yuhuli AB48</name>
    <dbReference type="NCBI Taxonomy" id="2940671"/>
    <lineage>
        <taxon>Bacteria</taxon>
        <taxon>Bacillati</taxon>
        <taxon>Cyanobacteriota</taxon>
        <taxon>Cyanophyceae</taxon>
        <taxon>Oscillatoriophycideae</taxon>
        <taxon>Oscillatoriales</taxon>
        <taxon>Oscillatoriaceae</taxon>
        <taxon>Phormidium</taxon>
        <taxon>Phormidium yuhuli</taxon>
    </lineage>
</organism>
<feature type="transmembrane region" description="Helical" evidence="10">
    <location>
        <begin position="197"/>
        <end position="219"/>
    </location>
</feature>
<feature type="transmembrane region" description="Helical" evidence="10">
    <location>
        <begin position="12"/>
        <end position="35"/>
    </location>
</feature>
<keyword evidence="2" id="KW-0813">Transport</keyword>
<evidence type="ECO:0000256" key="6">
    <source>
        <dbReference type="ARBA" id="ARBA00022692"/>
    </source>
</evidence>
<evidence type="ECO:0000256" key="3">
    <source>
        <dbReference type="ARBA" id="ARBA00022475"/>
    </source>
</evidence>
<evidence type="ECO:0000256" key="1">
    <source>
        <dbReference type="ARBA" id="ARBA00004141"/>
    </source>
</evidence>
<evidence type="ECO:0000256" key="9">
    <source>
        <dbReference type="ARBA" id="ARBA00023136"/>
    </source>
</evidence>
<dbReference type="Pfam" id="PF07264">
    <property type="entry name" value="EI24"/>
    <property type="match status" value="1"/>
</dbReference>
<reference evidence="11" key="1">
    <citation type="submission" date="2022-06" db="EMBL/GenBank/DDBJ databases">
        <title>Genome sequence of Phormidium yuhuli AB48 isolated from an industrial photobioreactor environment.</title>
        <authorList>
            <person name="Qiu Y."/>
            <person name="Noonan A.J.C."/>
            <person name="Dofher K."/>
            <person name="Koch M."/>
            <person name="Kieft B."/>
            <person name="Lin X."/>
            <person name="Ziels R.M."/>
            <person name="Hallam S.J."/>
        </authorList>
    </citation>
    <scope>NUCLEOTIDE SEQUENCE</scope>
    <source>
        <strain evidence="11">AB48</strain>
    </source>
</reference>
<evidence type="ECO:0000256" key="8">
    <source>
        <dbReference type="ARBA" id="ARBA00023032"/>
    </source>
</evidence>
<keyword evidence="3" id="KW-1003">Cell membrane</keyword>
<keyword evidence="8" id="KW-0764">Sulfate transport</keyword>
<dbReference type="InterPro" id="IPR050480">
    <property type="entry name" value="CysZ-like"/>
</dbReference>
<evidence type="ECO:0000256" key="5">
    <source>
        <dbReference type="ARBA" id="ARBA00022605"/>
    </source>
</evidence>
<feature type="transmembrane region" description="Helical" evidence="10">
    <location>
        <begin position="231"/>
        <end position="250"/>
    </location>
</feature>
<dbReference type="PANTHER" id="PTHR37468:SF1">
    <property type="entry name" value="SULFATE TRANSPORTER CYSZ"/>
    <property type="match status" value="1"/>
</dbReference>
<keyword evidence="12" id="KW-1185">Reference proteome</keyword>
<evidence type="ECO:0000256" key="7">
    <source>
        <dbReference type="ARBA" id="ARBA00022989"/>
    </source>
</evidence>
<dbReference type="RefSeq" id="WP_252661654.1">
    <property type="nucleotide sequence ID" value="NZ_CP098611.1"/>
</dbReference>
<keyword evidence="5" id="KW-0028">Amino-acid biosynthesis</keyword>
<feature type="transmembrane region" description="Helical" evidence="10">
    <location>
        <begin position="106"/>
        <end position="130"/>
    </location>
</feature>
<dbReference type="EMBL" id="CP098611">
    <property type="protein sequence ID" value="USR90043.1"/>
    <property type="molecule type" value="Genomic_DNA"/>
</dbReference>
<sequence length="300" mass="32955">MMRDKSRDNWFSRLLDLPVGVVAGALYPLRAIAILARNSKLWGYIAFPIFLNVIIGVGLYIGLLRPGLGEIQGITVALDARITAWVANLPQWLAWLSWFGDLLGGLLQGILVVVLFLATGLLLVQFGAILGSPWYGQLSEELEKLKTGKVTTYEQGFWVIFKDIWRALAFEVKKIILAVGLGIVLFLAHWIPGLGTLVAGIGGLAIAALIVCLDFLDAPLERRRLRFRDKLKIALGGLPATATFSLVSLFLVSIPFVNLLAVPICVAAGTLLFCDRIYPRRFADQEADTPSGEELEQNRQ</sequence>
<name>A0ABY5ALF8_9CYAN</name>
<feature type="transmembrane region" description="Helical" evidence="10">
    <location>
        <begin position="41"/>
        <end position="61"/>
    </location>
</feature>
<gene>
    <name evidence="11" type="ORF">NEA10_14445</name>
</gene>
<feature type="transmembrane region" description="Helical" evidence="10">
    <location>
        <begin position="175"/>
        <end position="191"/>
    </location>
</feature>
<keyword evidence="4" id="KW-0997">Cell inner membrane</keyword>